<keyword evidence="2" id="KW-1185">Reference proteome</keyword>
<reference evidence="1 2" key="1">
    <citation type="submission" date="2024-09" db="EMBL/GenBank/DDBJ databases">
        <title>Chromosome-scale assembly of Riccia sorocarpa.</title>
        <authorList>
            <person name="Paukszto L."/>
        </authorList>
    </citation>
    <scope>NUCLEOTIDE SEQUENCE [LARGE SCALE GENOMIC DNA]</scope>
    <source>
        <strain evidence="1">LP-2024</strain>
        <tissue evidence="1">Aerial parts of the thallus</tissue>
    </source>
</reference>
<comment type="caution">
    <text evidence="1">The sequence shown here is derived from an EMBL/GenBank/DDBJ whole genome shotgun (WGS) entry which is preliminary data.</text>
</comment>
<proteinExistence type="predicted"/>
<evidence type="ECO:0000313" key="1">
    <source>
        <dbReference type="EMBL" id="KAL3694371.1"/>
    </source>
</evidence>
<dbReference type="AlphaFoldDB" id="A0ABD3HUC4"/>
<organism evidence="1 2">
    <name type="scientific">Riccia sorocarpa</name>
    <dbReference type="NCBI Taxonomy" id="122646"/>
    <lineage>
        <taxon>Eukaryota</taxon>
        <taxon>Viridiplantae</taxon>
        <taxon>Streptophyta</taxon>
        <taxon>Embryophyta</taxon>
        <taxon>Marchantiophyta</taxon>
        <taxon>Marchantiopsida</taxon>
        <taxon>Marchantiidae</taxon>
        <taxon>Marchantiales</taxon>
        <taxon>Ricciaceae</taxon>
        <taxon>Riccia</taxon>
    </lineage>
</organism>
<dbReference type="Proteomes" id="UP001633002">
    <property type="component" value="Unassembled WGS sequence"/>
</dbReference>
<sequence>MGQSGPRGTWRGHSWRGGSSFLLVNVMTRHRALEADIAEQMGRMTAEELNPETLRVTWELLQRYDASVQSLSGICTTAHQLVTKNYQNRSYDPVELEGVDLQMIVMRGNKAMWPLGKHEE</sequence>
<name>A0ABD3HUC4_9MARC</name>
<protein>
    <submittedName>
        <fullName evidence="1">Uncharacterized protein</fullName>
    </submittedName>
</protein>
<accession>A0ABD3HUC4</accession>
<dbReference type="EMBL" id="JBJQOH010000003">
    <property type="protein sequence ID" value="KAL3694371.1"/>
    <property type="molecule type" value="Genomic_DNA"/>
</dbReference>
<gene>
    <name evidence="1" type="ORF">R1sor_008022</name>
</gene>
<evidence type="ECO:0000313" key="2">
    <source>
        <dbReference type="Proteomes" id="UP001633002"/>
    </source>
</evidence>